<feature type="region of interest" description="Disordered" evidence="1">
    <location>
        <begin position="1"/>
        <end position="28"/>
    </location>
</feature>
<sequence>MTPEAPEAPHCGASFDDSKYTRSMSSKGQMLLMPRGHGAELALHRGRIRVESPWSSVMPDTSKPARGEAEVSKKAPQSAKPGQHQRELAQEAQRKAAQAQRSTTDAQNRIHSRNRVSDKDADNPNSGKS</sequence>
<keyword evidence="3" id="KW-1185">Reference proteome</keyword>
<feature type="region of interest" description="Disordered" evidence="1">
    <location>
        <begin position="52"/>
        <end position="129"/>
    </location>
</feature>
<proteinExistence type="predicted"/>
<comment type="caution">
    <text evidence="2">The sequence shown here is derived from an EMBL/GenBank/DDBJ whole genome shotgun (WGS) entry which is preliminary data.</text>
</comment>
<gene>
    <name evidence="2" type="ORF">NM961_18260</name>
</gene>
<dbReference type="Proteomes" id="UP001165498">
    <property type="component" value="Unassembled WGS sequence"/>
</dbReference>
<evidence type="ECO:0000313" key="2">
    <source>
        <dbReference type="EMBL" id="MCQ4166661.1"/>
    </source>
</evidence>
<accession>A0ABT1QWM5</accession>
<evidence type="ECO:0000256" key="1">
    <source>
        <dbReference type="SAM" id="MobiDB-lite"/>
    </source>
</evidence>
<feature type="compositionally biased region" description="Basic and acidic residues" evidence="1">
    <location>
        <begin position="63"/>
        <end position="73"/>
    </location>
</feature>
<reference evidence="2" key="1">
    <citation type="submission" date="2022-07" db="EMBL/GenBank/DDBJ databases">
        <title>Tahibacter sp., a new gammaproteobacterium isolated from the silt sample collected at pig farm.</title>
        <authorList>
            <person name="Chen H."/>
        </authorList>
    </citation>
    <scope>NUCLEOTIDE SEQUENCE</scope>
    <source>
        <strain evidence="2">P2K</strain>
    </source>
</reference>
<name>A0ABT1QWM5_9GAMM</name>
<dbReference type="EMBL" id="JANFQO010000019">
    <property type="protein sequence ID" value="MCQ4166661.1"/>
    <property type="molecule type" value="Genomic_DNA"/>
</dbReference>
<organism evidence="2 3">
    <name type="scientific">Tahibacter harae</name>
    <dbReference type="NCBI Taxonomy" id="2963937"/>
    <lineage>
        <taxon>Bacteria</taxon>
        <taxon>Pseudomonadati</taxon>
        <taxon>Pseudomonadota</taxon>
        <taxon>Gammaproteobacteria</taxon>
        <taxon>Lysobacterales</taxon>
        <taxon>Rhodanobacteraceae</taxon>
        <taxon>Tahibacter</taxon>
    </lineage>
</organism>
<dbReference type="RefSeq" id="WP_255915848.1">
    <property type="nucleotide sequence ID" value="NZ_JANFQO010000019.1"/>
</dbReference>
<feature type="compositionally biased region" description="Basic and acidic residues" evidence="1">
    <location>
        <begin position="84"/>
        <end position="94"/>
    </location>
</feature>
<protein>
    <submittedName>
        <fullName evidence="2">Uncharacterized protein</fullName>
    </submittedName>
</protein>
<evidence type="ECO:0000313" key="3">
    <source>
        <dbReference type="Proteomes" id="UP001165498"/>
    </source>
</evidence>